<dbReference type="Pfam" id="PF00067">
    <property type="entry name" value="p450"/>
    <property type="match status" value="1"/>
</dbReference>
<evidence type="ECO:0000256" key="11">
    <source>
        <dbReference type="ARBA" id="ARBA00023004"/>
    </source>
</evidence>
<evidence type="ECO:0000256" key="2">
    <source>
        <dbReference type="ARBA" id="ARBA00003690"/>
    </source>
</evidence>
<accession>A0ABM1Z012</accession>
<organism evidence="15 16">
    <name type="scientific">Aedes albopictus</name>
    <name type="common">Asian tiger mosquito</name>
    <name type="synonym">Stegomyia albopicta</name>
    <dbReference type="NCBI Taxonomy" id="7160"/>
    <lineage>
        <taxon>Eukaryota</taxon>
        <taxon>Metazoa</taxon>
        <taxon>Ecdysozoa</taxon>
        <taxon>Arthropoda</taxon>
        <taxon>Hexapoda</taxon>
        <taxon>Insecta</taxon>
        <taxon>Pterygota</taxon>
        <taxon>Neoptera</taxon>
        <taxon>Endopterygota</taxon>
        <taxon>Diptera</taxon>
        <taxon>Nematocera</taxon>
        <taxon>Culicoidea</taxon>
        <taxon>Culicidae</taxon>
        <taxon>Culicinae</taxon>
        <taxon>Aedini</taxon>
        <taxon>Aedes</taxon>
        <taxon>Stegomyia</taxon>
    </lineage>
</organism>
<dbReference type="Proteomes" id="UP000069940">
    <property type="component" value="Unassembled WGS sequence"/>
</dbReference>
<proteinExistence type="inferred from homology"/>
<keyword evidence="10 14" id="KW-0560">Oxidoreductase</keyword>
<name>A0ABM1Z012_AEDAL</name>
<evidence type="ECO:0000256" key="12">
    <source>
        <dbReference type="ARBA" id="ARBA00023033"/>
    </source>
</evidence>
<keyword evidence="9" id="KW-0492">Microsome</keyword>
<keyword evidence="12 14" id="KW-0503">Monooxygenase</keyword>
<dbReference type="Gene3D" id="1.10.630.10">
    <property type="entry name" value="Cytochrome P450"/>
    <property type="match status" value="1"/>
</dbReference>
<keyword evidence="6 14" id="KW-0349">Heme</keyword>
<evidence type="ECO:0000256" key="14">
    <source>
        <dbReference type="RuleBase" id="RU000461"/>
    </source>
</evidence>
<reference evidence="15" key="2">
    <citation type="submission" date="2025-05" db="UniProtKB">
        <authorList>
            <consortium name="EnsemblMetazoa"/>
        </authorList>
    </citation>
    <scope>IDENTIFICATION</scope>
    <source>
        <strain evidence="15">Foshan</strain>
    </source>
</reference>
<evidence type="ECO:0000256" key="1">
    <source>
        <dbReference type="ARBA" id="ARBA00001971"/>
    </source>
</evidence>
<keyword evidence="11 14" id="KW-0408">Iron</keyword>
<evidence type="ECO:0000256" key="7">
    <source>
        <dbReference type="ARBA" id="ARBA00022723"/>
    </source>
</evidence>
<keyword evidence="7 14" id="KW-0479">Metal-binding</keyword>
<dbReference type="SUPFAM" id="SSF48264">
    <property type="entry name" value="Cytochrome P450"/>
    <property type="match status" value="1"/>
</dbReference>
<evidence type="ECO:0000256" key="10">
    <source>
        <dbReference type="ARBA" id="ARBA00023002"/>
    </source>
</evidence>
<evidence type="ECO:0000256" key="6">
    <source>
        <dbReference type="ARBA" id="ARBA00022617"/>
    </source>
</evidence>
<dbReference type="PANTHER" id="PTHR24291:SF189">
    <property type="entry name" value="CYTOCHROME P450 4C3-RELATED"/>
    <property type="match status" value="1"/>
</dbReference>
<dbReference type="InterPro" id="IPR050196">
    <property type="entry name" value="Cytochrome_P450_Monoox"/>
</dbReference>
<evidence type="ECO:0000256" key="13">
    <source>
        <dbReference type="ARBA" id="ARBA00023136"/>
    </source>
</evidence>
<dbReference type="EnsemblMetazoa" id="AALFPA23_013712.R19864">
    <property type="protein sequence ID" value="AALFPA23_013712.P19864"/>
    <property type="gene ID" value="AALFPA23_013712"/>
</dbReference>
<evidence type="ECO:0000313" key="15">
    <source>
        <dbReference type="EnsemblMetazoa" id="AALFPA23_013712.P19864"/>
    </source>
</evidence>
<comment type="function">
    <text evidence="2">May be involved in the metabolism of insect hormones and in the breakdown of synthetic insecticides.</text>
</comment>
<evidence type="ECO:0000256" key="4">
    <source>
        <dbReference type="ARBA" id="ARBA00004406"/>
    </source>
</evidence>
<dbReference type="InterPro" id="IPR002401">
    <property type="entry name" value="Cyt_P450_E_grp-I"/>
</dbReference>
<protein>
    <recommendedName>
        <fullName evidence="17">Cytochrome P450</fullName>
    </recommendedName>
</protein>
<evidence type="ECO:0000256" key="9">
    <source>
        <dbReference type="ARBA" id="ARBA00022848"/>
    </source>
</evidence>
<dbReference type="PROSITE" id="PS00086">
    <property type="entry name" value="CYTOCHROME_P450"/>
    <property type="match status" value="1"/>
</dbReference>
<keyword evidence="16" id="KW-1185">Reference proteome</keyword>
<reference evidence="16" key="1">
    <citation type="journal article" date="2015" name="Proc. Natl. Acad. Sci. U.S.A.">
        <title>Genome sequence of the Asian Tiger mosquito, Aedes albopictus, reveals insights into its biology, genetics, and evolution.</title>
        <authorList>
            <person name="Chen X.G."/>
            <person name="Jiang X."/>
            <person name="Gu J."/>
            <person name="Xu M."/>
            <person name="Wu Y."/>
            <person name="Deng Y."/>
            <person name="Zhang C."/>
            <person name="Bonizzoni M."/>
            <person name="Dermauw W."/>
            <person name="Vontas J."/>
            <person name="Armbruster P."/>
            <person name="Huang X."/>
            <person name="Yang Y."/>
            <person name="Zhang H."/>
            <person name="He W."/>
            <person name="Peng H."/>
            <person name="Liu Y."/>
            <person name="Wu K."/>
            <person name="Chen J."/>
            <person name="Lirakis M."/>
            <person name="Topalis P."/>
            <person name="Van Leeuwen T."/>
            <person name="Hall A.B."/>
            <person name="Jiang X."/>
            <person name="Thorpe C."/>
            <person name="Mueller R.L."/>
            <person name="Sun C."/>
            <person name="Waterhouse R.M."/>
            <person name="Yan G."/>
            <person name="Tu Z.J."/>
            <person name="Fang X."/>
            <person name="James A.A."/>
        </authorList>
    </citation>
    <scope>NUCLEOTIDE SEQUENCE [LARGE SCALE GENOMIC DNA]</scope>
    <source>
        <strain evidence="16">Foshan</strain>
    </source>
</reference>
<comment type="similarity">
    <text evidence="5 14">Belongs to the cytochrome P450 family.</text>
</comment>
<dbReference type="PANTHER" id="PTHR24291">
    <property type="entry name" value="CYTOCHROME P450 FAMILY 4"/>
    <property type="match status" value="1"/>
</dbReference>
<keyword evidence="8" id="KW-0256">Endoplasmic reticulum</keyword>
<evidence type="ECO:0000256" key="5">
    <source>
        <dbReference type="ARBA" id="ARBA00010617"/>
    </source>
</evidence>
<dbReference type="InterPro" id="IPR036396">
    <property type="entry name" value="Cyt_P450_sf"/>
</dbReference>
<sequence>MDLYTALLVVPFAFVALVFAYVRALQYKNRFADSVPFAGVSPYPLFANDWELLRSSAEEKFEFLNREFFSRQPRLFKAWLGPLMVFGTCHPDVIQAILTHPECVDKPFFYQFARLDHGLLAAGAHIWRRQRKQLNPTFNIRILTSFLPIFEACCQQLVDDLKPLVNGERFDALYYTTRCALDMILKSSLDTESFSDEESASLVEHIKRFLFISTNRVLNIFHYLEPVYRLSKNYALESESFKIYLGATRKIMKIKQQEMKGKPLKEDEIEYNKPRIYMDQLLKLSDSLSEKEIMHNVCTMIAAGNDTSGQLLAYACVFLGMYPDVQEKVYSEIVERIPPTQNEPITAEQLKSLSYTEMFLHECLRLCPIGPTIARKNMTTIELEGVKIPAGHFLIISFFNLHRRKDIWGPDVDQFDPERFTPERSEGRHPYAFLPFSGGPRNCIGSRYAMMSMKMMMIYLLREYRFRTDLNISDLKFNFGMMLCMPFEHWVQIEKR</sequence>
<dbReference type="PRINTS" id="PR00385">
    <property type="entry name" value="P450"/>
</dbReference>
<evidence type="ECO:0008006" key="17">
    <source>
        <dbReference type="Google" id="ProtNLM"/>
    </source>
</evidence>
<evidence type="ECO:0000313" key="16">
    <source>
        <dbReference type="Proteomes" id="UP000069940"/>
    </source>
</evidence>
<dbReference type="GeneID" id="109405725"/>
<dbReference type="PRINTS" id="PR00463">
    <property type="entry name" value="EP450I"/>
</dbReference>
<dbReference type="InterPro" id="IPR001128">
    <property type="entry name" value="Cyt_P450"/>
</dbReference>
<comment type="subcellular location">
    <subcellularLocation>
        <location evidence="4">Endoplasmic reticulum membrane</location>
        <topology evidence="4">Peripheral membrane protein</topology>
    </subcellularLocation>
    <subcellularLocation>
        <location evidence="3">Microsome membrane</location>
        <topology evidence="3">Peripheral membrane protein</topology>
    </subcellularLocation>
</comment>
<dbReference type="InterPro" id="IPR017972">
    <property type="entry name" value="Cyt_P450_CS"/>
</dbReference>
<comment type="cofactor">
    <cofactor evidence="1">
        <name>heme</name>
        <dbReference type="ChEBI" id="CHEBI:30413"/>
    </cofactor>
</comment>
<dbReference type="RefSeq" id="XP_029732708.2">
    <property type="nucleotide sequence ID" value="XM_029876848.2"/>
</dbReference>
<keyword evidence="13" id="KW-0472">Membrane</keyword>
<evidence type="ECO:0000256" key="8">
    <source>
        <dbReference type="ARBA" id="ARBA00022824"/>
    </source>
</evidence>
<evidence type="ECO:0000256" key="3">
    <source>
        <dbReference type="ARBA" id="ARBA00004174"/>
    </source>
</evidence>